<gene>
    <name evidence="2" type="ORF">D1222_08480</name>
</gene>
<protein>
    <submittedName>
        <fullName evidence="2">Nucleoside deaminase</fullName>
    </submittedName>
</protein>
<dbReference type="Proteomes" id="UP000265845">
    <property type="component" value="Unassembled WGS sequence"/>
</dbReference>
<dbReference type="PROSITE" id="PS51747">
    <property type="entry name" value="CYT_DCMP_DEAMINASES_2"/>
    <property type="match status" value="1"/>
</dbReference>
<dbReference type="EMBL" id="QWGA01000006">
    <property type="protein sequence ID" value="RIJ29428.1"/>
    <property type="molecule type" value="Genomic_DNA"/>
</dbReference>
<sequence length="158" mass="17514">MITETDRRHLTRCVELAHEGVSKGHAPFGALLVDRHGKVLKEDYNRTGDGDVTAHPELALVQWASLNLSDEDRVAATVYASCEHCPMCATGHAFAGMGRIVFAISANQIDDWFREFGSGGFPFELVTVRELLPDLEVDGPDETFSEEMYALFKHVFAD</sequence>
<keyword evidence="3" id="KW-1185">Reference proteome</keyword>
<feature type="domain" description="CMP/dCMP-type deaminase" evidence="1">
    <location>
        <begin position="4"/>
        <end position="120"/>
    </location>
</feature>
<dbReference type="GO" id="GO:0003824">
    <property type="term" value="F:catalytic activity"/>
    <property type="evidence" value="ECO:0007669"/>
    <property type="project" value="InterPro"/>
</dbReference>
<evidence type="ECO:0000259" key="1">
    <source>
        <dbReference type="PROSITE" id="PS51747"/>
    </source>
</evidence>
<dbReference type="CDD" id="cd01285">
    <property type="entry name" value="nucleoside_deaminase"/>
    <property type="match status" value="1"/>
</dbReference>
<evidence type="ECO:0000313" key="2">
    <source>
        <dbReference type="EMBL" id="RIJ29428.1"/>
    </source>
</evidence>
<accession>A0A399RDB8</accession>
<comment type="caution">
    <text evidence="2">The sequence shown here is derived from an EMBL/GenBank/DDBJ whole genome shotgun (WGS) entry which is preliminary data.</text>
</comment>
<dbReference type="Pfam" id="PF00383">
    <property type="entry name" value="dCMP_cyt_deam_1"/>
    <property type="match status" value="1"/>
</dbReference>
<dbReference type="OrthoDB" id="9802676at2"/>
<dbReference type="AlphaFoldDB" id="A0A399RDB8"/>
<name>A0A399RDB8_9PROT</name>
<dbReference type="RefSeq" id="WP_119453836.1">
    <property type="nucleotide sequence ID" value="NZ_QWGA01000006.1"/>
</dbReference>
<dbReference type="InterPro" id="IPR002125">
    <property type="entry name" value="CMP_dCMP_dom"/>
</dbReference>
<organism evidence="2 3">
    <name type="scientific">Henriciella algicola</name>
    <dbReference type="NCBI Taxonomy" id="1608422"/>
    <lineage>
        <taxon>Bacteria</taxon>
        <taxon>Pseudomonadati</taxon>
        <taxon>Pseudomonadota</taxon>
        <taxon>Alphaproteobacteria</taxon>
        <taxon>Hyphomonadales</taxon>
        <taxon>Hyphomonadaceae</taxon>
        <taxon>Henriciella</taxon>
    </lineage>
</organism>
<dbReference type="PANTHER" id="PTHR11079:SF179">
    <property type="entry name" value="TRNA(ADENINE(34)) DEAMINASE, CHLOROPLASTIC"/>
    <property type="match status" value="1"/>
</dbReference>
<dbReference type="Gene3D" id="3.40.140.10">
    <property type="entry name" value="Cytidine Deaminase, domain 2"/>
    <property type="match status" value="1"/>
</dbReference>
<dbReference type="SUPFAM" id="SSF53927">
    <property type="entry name" value="Cytidine deaminase-like"/>
    <property type="match status" value="1"/>
</dbReference>
<proteinExistence type="predicted"/>
<evidence type="ECO:0000313" key="3">
    <source>
        <dbReference type="Proteomes" id="UP000265845"/>
    </source>
</evidence>
<dbReference type="PANTHER" id="PTHR11079">
    <property type="entry name" value="CYTOSINE DEAMINASE FAMILY MEMBER"/>
    <property type="match status" value="1"/>
</dbReference>
<dbReference type="InterPro" id="IPR016193">
    <property type="entry name" value="Cytidine_deaminase-like"/>
</dbReference>
<reference evidence="2 3" key="1">
    <citation type="submission" date="2018-08" db="EMBL/GenBank/DDBJ databases">
        <title>Henriciella mobilis sp. nov., isolated from seawater.</title>
        <authorList>
            <person name="Cheng H."/>
            <person name="Wu Y.-H."/>
            <person name="Xu X.-W."/>
            <person name="Guo L.-L."/>
        </authorList>
    </citation>
    <scope>NUCLEOTIDE SEQUENCE [LARGE SCALE GENOMIC DNA]</scope>
    <source>
        <strain evidence="2 3">CCUG67844</strain>
    </source>
</reference>